<dbReference type="GO" id="GO:0006974">
    <property type="term" value="P:DNA damage response"/>
    <property type="evidence" value="ECO:0007669"/>
    <property type="project" value="TreeGrafter"/>
</dbReference>
<proteinExistence type="predicted"/>
<reference evidence="1" key="1">
    <citation type="journal article" date="2023" name="Mol. Phylogenet. Evol.">
        <title>Genome-scale phylogeny and comparative genomics of the fungal order Sordariales.</title>
        <authorList>
            <person name="Hensen N."/>
            <person name="Bonometti L."/>
            <person name="Westerberg I."/>
            <person name="Brannstrom I.O."/>
            <person name="Guillou S."/>
            <person name="Cros-Aarteil S."/>
            <person name="Calhoun S."/>
            <person name="Haridas S."/>
            <person name="Kuo A."/>
            <person name="Mondo S."/>
            <person name="Pangilinan J."/>
            <person name="Riley R."/>
            <person name="LaButti K."/>
            <person name="Andreopoulos B."/>
            <person name="Lipzen A."/>
            <person name="Chen C."/>
            <person name="Yan M."/>
            <person name="Daum C."/>
            <person name="Ng V."/>
            <person name="Clum A."/>
            <person name="Steindorff A."/>
            <person name="Ohm R.A."/>
            <person name="Martin F."/>
            <person name="Silar P."/>
            <person name="Natvig D.O."/>
            <person name="Lalanne C."/>
            <person name="Gautier V."/>
            <person name="Ament-Velasquez S.L."/>
            <person name="Kruys A."/>
            <person name="Hutchinson M.I."/>
            <person name="Powell A.J."/>
            <person name="Barry K."/>
            <person name="Miller A.N."/>
            <person name="Grigoriev I.V."/>
            <person name="Debuchy R."/>
            <person name="Gladieux P."/>
            <person name="Hiltunen Thoren M."/>
            <person name="Johannesson H."/>
        </authorList>
    </citation>
    <scope>NUCLEOTIDE SEQUENCE</scope>
    <source>
        <strain evidence="1">PSN324</strain>
    </source>
</reference>
<protein>
    <submittedName>
        <fullName evidence="1">Uncharacterized protein</fullName>
    </submittedName>
</protein>
<accession>A0AAV9HXB1</accession>
<dbReference type="PANTHER" id="PTHR34387:SF2">
    <property type="entry name" value="SLR1258 PROTEIN"/>
    <property type="match status" value="1"/>
</dbReference>
<dbReference type="Gene3D" id="3.30.70.2970">
    <property type="entry name" value="Protein of unknown function (DUF541), domain 2"/>
    <property type="match status" value="1"/>
</dbReference>
<keyword evidence="2" id="KW-1185">Reference proteome</keyword>
<dbReference type="PANTHER" id="PTHR34387">
    <property type="entry name" value="SLR1258 PROTEIN"/>
    <property type="match status" value="1"/>
</dbReference>
<dbReference type="AlphaFoldDB" id="A0AAV9HXB1"/>
<dbReference type="Pfam" id="PF04402">
    <property type="entry name" value="SIMPL"/>
    <property type="match status" value="1"/>
</dbReference>
<gene>
    <name evidence="1" type="ORF">QBC42DRAFT_262304</name>
</gene>
<evidence type="ECO:0000313" key="2">
    <source>
        <dbReference type="Proteomes" id="UP001321749"/>
    </source>
</evidence>
<comment type="caution">
    <text evidence="1">The sequence shown here is derived from an EMBL/GenBank/DDBJ whole genome shotgun (WGS) entry which is preliminary data.</text>
</comment>
<name>A0AAV9HXB1_9PEZI</name>
<reference evidence="1" key="2">
    <citation type="submission" date="2023-06" db="EMBL/GenBank/DDBJ databases">
        <authorList>
            <consortium name="Lawrence Berkeley National Laboratory"/>
            <person name="Mondo S.J."/>
            <person name="Hensen N."/>
            <person name="Bonometti L."/>
            <person name="Westerberg I."/>
            <person name="Brannstrom I.O."/>
            <person name="Guillou S."/>
            <person name="Cros-Aarteil S."/>
            <person name="Calhoun S."/>
            <person name="Haridas S."/>
            <person name="Kuo A."/>
            <person name="Pangilinan J."/>
            <person name="Riley R."/>
            <person name="Labutti K."/>
            <person name="Andreopoulos B."/>
            <person name="Lipzen A."/>
            <person name="Chen C."/>
            <person name="Yanf M."/>
            <person name="Daum C."/>
            <person name="Ng V."/>
            <person name="Clum A."/>
            <person name="Steindorff A."/>
            <person name="Ohm R."/>
            <person name="Martin F."/>
            <person name="Silar P."/>
            <person name="Natvig D."/>
            <person name="Lalanne C."/>
            <person name="Gautier V."/>
            <person name="Ament-Velasquez S.L."/>
            <person name="Kruys A."/>
            <person name="Hutchinson M.I."/>
            <person name="Powell A.J."/>
            <person name="Barry K."/>
            <person name="Miller A.N."/>
            <person name="Grigoriev I.V."/>
            <person name="Debuchy R."/>
            <person name="Gladieux P."/>
            <person name="Thoren M.H."/>
            <person name="Johannesson H."/>
        </authorList>
    </citation>
    <scope>NUCLEOTIDE SEQUENCE</scope>
    <source>
        <strain evidence="1">PSN324</strain>
    </source>
</reference>
<evidence type="ECO:0000313" key="1">
    <source>
        <dbReference type="EMBL" id="KAK4465008.1"/>
    </source>
</evidence>
<dbReference type="Gene3D" id="3.30.110.170">
    <property type="entry name" value="Protein of unknown function (DUF541), domain 1"/>
    <property type="match status" value="1"/>
</dbReference>
<organism evidence="1 2">
    <name type="scientific">Cladorrhinum samala</name>
    <dbReference type="NCBI Taxonomy" id="585594"/>
    <lineage>
        <taxon>Eukaryota</taxon>
        <taxon>Fungi</taxon>
        <taxon>Dikarya</taxon>
        <taxon>Ascomycota</taxon>
        <taxon>Pezizomycotina</taxon>
        <taxon>Sordariomycetes</taxon>
        <taxon>Sordariomycetidae</taxon>
        <taxon>Sordariales</taxon>
        <taxon>Podosporaceae</taxon>
        <taxon>Cladorrhinum</taxon>
    </lineage>
</organism>
<dbReference type="InterPro" id="IPR007497">
    <property type="entry name" value="SIMPL/DUF541"/>
</dbReference>
<dbReference type="InterPro" id="IPR052022">
    <property type="entry name" value="26kDa_periplasmic_antigen"/>
</dbReference>
<dbReference type="Proteomes" id="UP001321749">
    <property type="component" value="Unassembled WGS sequence"/>
</dbReference>
<sequence>MVVPQLEIHVDGKGSTFRVAERCYLQLSIASTSTDQSKAFQEVQNTLAHITTTIRALAPKAEDGRPHDDAAVTAFTVTPLSTVSRYQLNTQYRPLTAEPKEYTVQASAEVIFRGMAQLADVSSELARMPHLSIFGVEWRLTEATRGRLEREARLKAIADAVQKAQDYAGVVGRRVVAVEVIDQPVPSGLGLHRTAQAQMQMQMQMQQQQMQQQSMQQSNPQFGSNAAAAASEGLLLEPKTITVSACVKAKFVSYDEGGDEMETVH</sequence>
<dbReference type="EMBL" id="MU864943">
    <property type="protein sequence ID" value="KAK4465008.1"/>
    <property type="molecule type" value="Genomic_DNA"/>
</dbReference>